<dbReference type="InterPro" id="IPR003593">
    <property type="entry name" value="AAA+_ATPase"/>
</dbReference>
<gene>
    <name evidence="7" type="ORF">ATJ88_2570</name>
</gene>
<dbReference type="Gene3D" id="3.40.50.300">
    <property type="entry name" value="P-loop containing nucleotide triphosphate hydrolases"/>
    <property type="match status" value="1"/>
</dbReference>
<comment type="similarity">
    <text evidence="1">Belongs to the ABC transporter superfamily.</text>
</comment>
<evidence type="ECO:0000256" key="1">
    <source>
        <dbReference type="ARBA" id="ARBA00005417"/>
    </source>
</evidence>
<feature type="region of interest" description="Disordered" evidence="5">
    <location>
        <begin position="307"/>
        <end position="352"/>
    </location>
</feature>
<dbReference type="Pfam" id="PF00005">
    <property type="entry name" value="ABC_tran"/>
    <property type="match status" value="1"/>
</dbReference>
<dbReference type="GO" id="GO:0005524">
    <property type="term" value="F:ATP binding"/>
    <property type="evidence" value="ECO:0007669"/>
    <property type="project" value="UniProtKB-KW"/>
</dbReference>
<evidence type="ECO:0000256" key="2">
    <source>
        <dbReference type="ARBA" id="ARBA00022448"/>
    </source>
</evidence>
<proteinExistence type="inferred from homology"/>
<comment type="caution">
    <text evidence="7">The sequence shown here is derived from an EMBL/GenBank/DDBJ whole genome shotgun (WGS) entry which is preliminary data.</text>
</comment>
<dbReference type="InterPro" id="IPR027417">
    <property type="entry name" value="P-loop_NTPase"/>
</dbReference>
<dbReference type="Proteomes" id="UP000224130">
    <property type="component" value="Unassembled WGS sequence"/>
</dbReference>
<sequence length="352" mass="37121">MAVPDLAIETHGLRKTYRTVRGRTVGVESLDLAVPVGGVHGFLGPNGSGKTTTIRMLLGLVRPDSGTASVFGVEVPRHLPDVVARVGAIVESPKFFPAFSARRNLVLLADGIGAPRTRVDEVIEQVGLAGRSRDRYRTYSLGMKQRLAIAATLLKDPDLLIFDEPTNGLDPAGIHEIRETMRSLGDQGKTVLVSSHILAEVEQVADTVSIVTRGRLVASGRVADLLGEATGASVLVRVAPDDVGTAERVLVTAGHVVRSEDGALVVDGATDAAALNRLLGEQGVWASEIVVRRPDLEQVFLGLTQHDVPGGTSHRSERRLWGGGGRTARHGGPDGTAADAGTSDESTDEVRA</sequence>
<dbReference type="PANTHER" id="PTHR43335">
    <property type="entry name" value="ABC TRANSPORTER, ATP-BINDING PROTEIN"/>
    <property type="match status" value="1"/>
</dbReference>
<dbReference type="RefSeq" id="WP_098464153.1">
    <property type="nucleotide sequence ID" value="NZ_PDJJ01000001.1"/>
</dbReference>
<keyword evidence="2" id="KW-0813">Transport</keyword>
<dbReference type="OrthoDB" id="9804819at2"/>
<evidence type="ECO:0000259" key="6">
    <source>
        <dbReference type="PROSITE" id="PS50893"/>
    </source>
</evidence>
<keyword evidence="8" id="KW-1185">Reference proteome</keyword>
<evidence type="ECO:0000313" key="7">
    <source>
        <dbReference type="EMBL" id="PFG43857.1"/>
    </source>
</evidence>
<reference evidence="7 8" key="1">
    <citation type="submission" date="2017-10" db="EMBL/GenBank/DDBJ databases">
        <title>Sequencing the genomes of 1000 actinobacteria strains.</title>
        <authorList>
            <person name="Klenk H.-P."/>
        </authorList>
    </citation>
    <scope>NUCLEOTIDE SEQUENCE [LARGE SCALE GENOMIC DNA]</scope>
    <source>
        <strain evidence="7 8">DSM 21863</strain>
    </source>
</reference>
<evidence type="ECO:0000256" key="5">
    <source>
        <dbReference type="SAM" id="MobiDB-lite"/>
    </source>
</evidence>
<name>A0A2A9EXI5_9MICO</name>
<dbReference type="InterPro" id="IPR003439">
    <property type="entry name" value="ABC_transporter-like_ATP-bd"/>
</dbReference>
<dbReference type="PROSITE" id="PS50893">
    <property type="entry name" value="ABC_TRANSPORTER_2"/>
    <property type="match status" value="1"/>
</dbReference>
<accession>A0A2A9EXI5</accession>
<protein>
    <submittedName>
        <fullName evidence="7">ABC-2 type transport system ATP-binding protein</fullName>
    </submittedName>
</protein>
<feature type="domain" description="ABC transporter" evidence="6">
    <location>
        <begin position="8"/>
        <end position="238"/>
    </location>
</feature>
<dbReference type="PROSITE" id="PS00211">
    <property type="entry name" value="ABC_TRANSPORTER_1"/>
    <property type="match status" value="1"/>
</dbReference>
<organism evidence="7 8">
    <name type="scientific">Isoptericola jiangsuensis</name>
    <dbReference type="NCBI Taxonomy" id="548579"/>
    <lineage>
        <taxon>Bacteria</taxon>
        <taxon>Bacillati</taxon>
        <taxon>Actinomycetota</taxon>
        <taxon>Actinomycetes</taxon>
        <taxon>Micrococcales</taxon>
        <taxon>Promicromonosporaceae</taxon>
        <taxon>Isoptericola</taxon>
    </lineage>
</organism>
<dbReference type="PANTHER" id="PTHR43335:SF4">
    <property type="entry name" value="ABC TRANSPORTER, ATP-BINDING PROTEIN"/>
    <property type="match status" value="1"/>
</dbReference>
<keyword evidence="3" id="KW-0547">Nucleotide-binding</keyword>
<keyword evidence="4 7" id="KW-0067">ATP-binding</keyword>
<evidence type="ECO:0000313" key="8">
    <source>
        <dbReference type="Proteomes" id="UP000224130"/>
    </source>
</evidence>
<dbReference type="SUPFAM" id="SSF52540">
    <property type="entry name" value="P-loop containing nucleoside triphosphate hydrolases"/>
    <property type="match status" value="1"/>
</dbReference>
<dbReference type="SMART" id="SM00382">
    <property type="entry name" value="AAA"/>
    <property type="match status" value="1"/>
</dbReference>
<dbReference type="EMBL" id="PDJJ01000001">
    <property type="protein sequence ID" value="PFG43857.1"/>
    <property type="molecule type" value="Genomic_DNA"/>
</dbReference>
<dbReference type="GO" id="GO:0016887">
    <property type="term" value="F:ATP hydrolysis activity"/>
    <property type="evidence" value="ECO:0007669"/>
    <property type="project" value="InterPro"/>
</dbReference>
<dbReference type="AlphaFoldDB" id="A0A2A9EXI5"/>
<evidence type="ECO:0000256" key="4">
    <source>
        <dbReference type="ARBA" id="ARBA00022840"/>
    </source>
</evidence>
<dbReference type="InterPro" id="IPR017871">
    <property type="entry name" value="ABC_transporter-like_CS"/>
</dbReference>
<evidence type="ECO:0000256" key="3">
    <source>
        <dbReference type="ARBA" id="ARBA00022741"/>
    </source>
</evidence>